<proteinExistence type="predicted"/>
<evidence type="ECO:0000259" key="5">
    <source>
        <dbReference type="Pfam" id="PF12265"/>
    </source>
</evidence>
<dbReference type="InterPro" id="IPR050459">
    <property type="entry name" value="WD_repeat_RBAP46/RBAP48/MSI1"/>
</dbReference>
<dbReference type="AlphaFoldDB" id="A0A6P6RTD8"/>
<dbReference type="InterPro" id="IPR036322">
    <property type="entry name" value="WD40_repeat_dom_sf"/>
</dbReference>
<evidence type="ECO:0000256" key="2">
    <source>
        <dbReference type="ARBA" id="ARBA00022737"/>
    </source>
</evidence>
<dbReference type="RefSeq" id="XP_026190814.1">
    <property type="nucleotide sequence ID" value="XM_026335029.1"/>
</dbReference>
<dbReference type="GeneID" id="34622210"/>
<feature type="domain" description="Histone-binding protein RBBP4-like N-terminal" evidence="5">
    <location>
        <begin position="71"/>
        <end position="139"/>
    </location>
</feature>
<evidence type="ECO:0000313" key="6">
    <source>
        <dbReference type="Proteomes" id="UP000515125"/>
    </source>
</evidence>
<evidence type="ECO:0000256" key="4">
    <source>
        <dbReference type="SAM" id="MobiDB-lite"/>
    </source>
</evidence>
<accession>A0A6P6RTD8</accession>
<dbReference type="Pfam" id="PF12265">
    <property type="entry name" value="CAF1C_H4-bd"/>
    <property type="match status" value="1"/>
</dbReference>
<dbReference type="SMART" id="SM00320">
    <property type="entry name" value="WD40"/>
    <property type="match status" value="5"/>
</dbReference>
<dbReference type="SUPFAM" id="SSF50978">
    <property type="entry name" value="WD40 repeat-like"/>
    <property type="match status" value="1"/>
</dbReference>
<dbReference type="Proteomes" id="UP000515125">
    <property type="component" value="Unplaced"/>
</dbReference>
<reference evidence="7" key="1">
    <citation type="submission" date="2025-08" db="UniProtKB">
        <authorList>
            <consortium name="RefSeq"/>
        </authorList>
    </citation>
    <scope>IDENTIFICATION</scope>
</reference>
<name>A0A6P6RTD8_9EIME</name>
<dbReference type="OrthoDB" id="427795at2759"/>
<gene>
    <name evidence="7" type="primary">LOC34622210</name>
</gene>
<keyword evidence="1" id="KW-0853">WD repeat</keyword>
<dbReference type="InterPro" id="IPR015943">
    <property type="entry name" value="WD40/YVTN_repeat-like_dom_sf"/>
</dbReference>
<keyword evidence="2" id="KW-0677">Repeat</keyword>
<feature type="region of interest" description="Disordered" evidence="4">
    <location>
        <begin position="1"/>
        <end position="55"/>
    </location>
</feature>
<evidence type="ECO:0000256" key="1">
    <source>
        <dbReference type="ARBA" id="ARBA00022574"/>
    </source>
</evidence>
<dbReference type="Pfam" id="PF00400">
    <property type="entry name" value="WD40"/>
    <property type="match status" value="2"/>
</dbReference>
<sequence>MEREVPPVAEDRPLKVQRLGDKGEPGITGREAADGDSSSSDPWGSTDSVPPPKPNAGCSIAKLQVAWAETEYKNWTVNSQVLYDVLLNIPLDWPSLTVEWLPGIVKCSGTSVVKQRLLVGTHTSGVEPDALVVMQVELPLGPFEESQKNEYKERGDYEGFQFGLSSYKVKVLKRLPHPKESNCARHMPQRPAVIASCTVDGRVLLYDLEAAGICEGPEASLIGHKGEATSLSWNIYREGYVASCGAEGTLAVHDASNALQSKPAGGSKSLFLAEQEAGSNSTCWAEADLLLAASEDSVVSLWDIRAPPTKSVAKVLRLYDRRRLESCAHEMEAHGGSKASVVSFSPYKPSLFLSGGYDKGVSLWDLEQIGADQDPEDAEDGPPELLFTHGGHRADVYDASWNCEDNFSQMVASVADDNKLHIWQPKASVFFDSESEAEDDGVHLE</sequence>
<dbReference type="PANTHER" id="PTHR22850">
    <property type="entry name" value="WD40 REPEAT FAMILY"/>
    <property type="match status" value="1"/>
</dbReference>
<organism evidence="6 7">
    <name type="scientific">Cyclospora cayetanensis</name>
    <dbReference type="NCBI Taxonomy" id="88456"/>
    <lineage>
        <taxon>Eukaryota</taxon>
        <taxon>Sar</taxon>
        <taxon>Alveolata</taxon>
        <taxon>Apicomplexa</taxon>
        <taxon>Conoidasida</taxon>
        <taxon>Coccidia</taxon>
        <taxon>Eucoccidiorida</taxon>
        <taxon>Eimeriorina</taxon>
        <taxon>Eimeriidae</taxon>
        <taxon>Cyclospora</taxon>
    </lineage>
</organism>
<keyword evidence="3" id="KW-0156">Chromatin regulator</keyword>
<protein>
    <submittedName>
        <fullName evidence="7">Histone-binding protein MSI1</fullName>
    </submittedName>
</protein>
<feature type="compositionally biased region" description="Basic and acidic residues" evidence="4">
    <location>
        <begin position="1"/>
        <end position="24"/>
    </location>
</feature>
<evidence type="ECO:0000313" key="7">
    <source>
        <dbReference type="RefSeq" id="XP_026190814.1"/>
    </source>
</evidence>
<dbReference type="InterPro" id="IPR022052">
    <property type="entry name" value="Histone-bd_RBBP4-like_N"/>
</dbReference>
<keyword evidence="6" id="KW-1185">Reference proteome</keyword>
<feature type="compositionally biased region" description="Low complexity" evidence="4">
    <location>
        <begin position="35"/>
        <end position="48"/>
    </location>
</feature>
<dbReference type="InterPro" id="IPR001680">
    <property type="entry name" value="WD40_rpt"/>
</dbReference>
<dbReference type="Gene3D" id="2.130.10.10">
    <property type="entry name" value="YVTN repeat-like/Quinoprotein amine dehydrogenase"/>
    <property type="match status" value="2"/>
</dbReference>
<dbReference type="GO" id="GO:0006325">
    <property type="term" value="P:chromatin organization"/>
    <property type="evidence" value="ECO:0007669"/>
    <property type="project" value="UniProtKB-KW"/>
</dbReference>
<evidence type="ECO:0000256" key="3">
    <source>
        <dbReference type="ARBA" id="ARBA00022853"/>
    </source>
</evidence>